<dbReference type="InterPro" id="IPR027939">
    <property type="entry name" value="NMT1/THI5"/>
</dbReference>
<comment type="caution">
    <text evidence="3">The sequence shown here is derived from an EMBL/GenBank/DDBJ whole genome shotgun (WGS) entry which is preliminary data.</text>
</comment>
<accession>A0A919TEK5</accession>
<dbReference type="PANTHER" id="PTHR31528">
    <property type="entry name" value="4-AMINO-5-HYDROXYMETHYL-2-METHYLPYRIMIDINE PHOSPHATE SYNTHASE THI11-RELATED"/>
    <property type="match status" value="1"/>
</dbReference>
<dbReference type="GO" id="GO:0009228">
    <property type="term" value="P:thiamine biosynthetic process"/>
    <property type="evidence" value="ECO:0007669"/>
    <property type="project" value="InterPro"/>
</dbReference>
<evidence type="ECO:0000256" key="1">
    <source>
        <dbReference type="SAM" id="SignalP"/>
    </source>
</evidence>
<dbReference type="InterPro" id="IPR015168">
    <property type="entry name" value="SsuA/THI5"/>
</dbReference>
<evidence type="ECO:0000313" key="3">
    <source>
        <dbReference type="EMBL" id="GIM94178.1"/>
    </source>
</evidence>
<dbReference type="EMBL" id="BOQN01000076">
    <property type="protein sequence ID" value="GIM94178.1"/>
    <property type="molecule type" value="Genomic_DNA"/>
</dbReference>
<dbReference type="PROSITE" id="PS51257">
    <property type="entry name" value="PROKAR_LIPOPROTEIN"/>
    <property type="match status" value="1"/>
</dbReference>
<dbReference type="AlphaFoldDB" id="A0A919TEK5"/>
<sequence>MFRRSRVLAATLLATVLVTASACSKDDSSSDGGSTVGAGSGDLKKVTYVTAFGAVGRDSFVWVAKEKGFFKDAGIDVDIQKGTGNVQNLTLIKSGGAQFAALDFTGAEIQAGLGKFTNWRAVAAVHQQTLVSIMTTADTKITKPTDLTGKTVGTGTGSVSELLFPAYAKQAGLDPTKVKLQGAQTTALNGLMAQRKVDALSTFLLSKKALETASKKEVTVMPYSEYLSDLFGNAIIAREELIASDKDLVKKFTEAAMKGLQYAVDHPDEAASIMNKAEPTAAIPAAVGEINAMKPYVAPPNGAPLGHLDQERVARSIAVLQGNGLIPAGLTPDKVVDFSFIPAS</sequence>
<reference evidence="3 4" key="1">
    <citation type="submission" date="2021-03" db="EMBL/GenBank/DDBJ databases">
        <title>Whole genome shotgun sequence of Actinoplanes toevensis NBRC 105298.</title>
        <authorList>
            <person name="Komaki H."/>
            <person name="Tamura T."/>
        </authorList>
    </citation>
    <scope>NUCLEOTIDE SEQUENCE [LARGE SCALE GENOMIC DNA]</scope>
    <source>
        <strain evidence="3 4">NBRC 105298</strain>
    </source>
</reference>
<gene>
    <name evidence="3" type="ORF">Ato02nite_059710</name>
</gene>
<keyword evidence="4" id="KW-1185">Reference proteome</keyword>
<keyword evidence="1" id="KW-0732">Signal</keyword>
<feature type="signal peptide" evidence="1">
    <location>
        <begin position="1"/>
        <end position="22"/>
    </location>
</feature>
<dbReference type="Gene3D" id="3.40.190.10">
    <property type="entry name" value="Periplasmic binding protein-like II"/>
    <property type="match status" value="2"/>
</dbReference>
<dbReference type="RefSeq" id="WP_213009965.1">
    <property type="nucleotide sequence ID" value="NZ_BOQN01000076.1"/>
</dbReference>
<organism evidence="3 4">
    <name type="scientific">Paractinoplanes toevensis</name>
    <dbReference type="NCBI Taxonomy" id="571911"/>
    <lineage>
        <taxon>Bacteria</taxon>
        <taxon>Bacillati</taxon>
        <taxon>Actinomycetota</taxon>
        <taxon>Actinomycetes</taxon>
        <taxon>Micromonosporales</taxon>
        <taxon>Micromonosporaceae</taxon>
        <taxon>Paractinoplanes</taxon>
    </lineage>
</organism>
<name>A0A919TEK5_9ACTN</name>
<proteinExistence type="predicted"/>
<feature type="domain" description="SsuA/THI5-like" evidence="2">
    <location>
        <begin position="61"/>
        <end position="270"/>
    </location>
</feature>
<dbReference type="Proteomes" id="UP000677082">
    <property type="component" value="Unassembled WGS sequence"/>
</dbReference>
<evidence type="ECO:0000259" key="2">
    <source>
        <dbReference type="Pfam" id="PF09084"/>
    </source>
</evidence>
<protein>
    <submittedName>
        <fullName evidence="3">Sulfonate ABC transporter substrate-binding protein</fullName>
    </submittedName>
</protein>
<dbReference type="Pfam" id="PF09084">
    <property type="entry name" value="NMT1"/>
    <property type="match status" value="1"/>
</dbReference>
<feature type="chain" id="PRO_5036720400" evidence="1">
    <location>
        <begin position="23"/>
        <end position="344"/>
    </location>
</feature>
<evidence type="ECO:0000313" key="4">
    <source>
        <dbReference type="Proteomes" id="UP000677082"/>
    </source>
</evidence>
<dbReference type="SUPFAM" id="SSF53850">
    <property type="entry name" value="Periplasmic binding protein-like II"/>
    <property type="match status" value="1"/>
</dbReference>
<dbReference type="PANTHER" id="PTHR31528:SF15">
    <property type="entry name" value="RIBOFLAVIN-BINDING PROTEIN RIBY"/>
    <property type="match status" value="1"/>
</dbReference>